<keyword evidence="2" id="KW-1185">Reference proteome</keyword>
<reference evidence="1 2" key="1">
    <citation type="submission" date="2020-08" db="EMBL/GenBank/DDBJ databases">
        <title>Sequencing the genomes of 1000 actinobacteria strains.</title>
        <authorList>
            <person name="Klenk H.-P."/>
        </authorList>
    </citation>
    <scope>NUCLEOTIDE SEQUENCE [LARGE SCALE GENOMIC DNA]</scope>
    <source>
        <strain evidence="1 2">DSM 45362</strain>
    </source>
</reference>
<dbReference type="Proteomes" id="UP000587527">
    <property type="component" value="Unassembled WGS sequence"/>
</dbReference>
<evidence type="ECO:0000313" key="2">
    <source>
        <dbReference type="Proteomes" id="UP000587527"/>
    </source>
</evidence>
<proteinExistence type="predicted"/>
<sequence>MGVFLRLNTTPQKWVVTVQNLSLHAGESMIGSSQ</sequence>
<accession>A0A841BSD0</accession>
<protein>
    <submittedName>
        <fullName evidence="1">Uncharacterized protein</fullName>
    </submittedName>
</protein>
<dbReference type="AlphaFoldDB" id="A0A841BSD0"/>
<dbReference type="EMBL" id="JACHMN010000002">
    <property type="protein sequence ID" value="MBB5871967.1"/>
    <property type="molecule type" value="Genomic_DNA"/>
</dbReference>
<evidence type="ECO:0000313" key="1">
    <source>
        <dbReference type="EMBL" id="MBB5871967.1"/>
    </source>
</evidence>
<name>A0A841BSD0_9ACTN</name>
<organism evidence="1 2">
    <name type="scientific">Allocatelliglobosispora scoriae</name>
    <dbReference type="NCBI Taxonomy" id="643052"/>
    <lineage>
        <taxon>Bacteria</taxon>
        <taxon>Bacillati</taxon>
        <taxon>Actinomycetota</taxon>
        <taxon>Actinomycetes</taxon>
        <taxon>Micromonosporales</taxon>
        <taxon>Micromonosporaceae</taxon>
        <taxon>Allocatelliglobosispora</taxon>
    </lineage>
</organism>
<gene>
    <name evidence="1" type="ORF">F4553_005346</name>
</gene>
<comment type="caution">
    <text evidence="1">The sequence shown here is derived from an EMBL/GenBank/DDBJ whole genome shotgun (WGS) entry which is preliminary data.</text>
</comment>